<accession>X6ME48</accession>
<protein>
    <submittedName>
        <fullName evidence="1">Uncharacterized protein</fullName>
    </submittedName>
</protein>
<dbReference type="AlphaFoldDB" id="X6ME48"/>
<gene>
    <name evidence="1" type="ORF">RFI_25671</name>
</gene>
<evidence type="ECO:0000313" key="2">
    <source>
        <dbReference type="Proteomes" id="UP000023152"/>
    </source>
</evidence>
<name>X6ME48_RETFI</name>
<sequence>MKEVTIESFAHSISESINKQKIVLFGNNLIKKQEQINNKRSANLFEFIIMYQSISYFYCNYPLRTFLESNVVCKSHLFNINNKTNTSVLCNVYLNSLSYNSTKRLKISYFQYMKNLHKTNFIFKNYKISRYFFLKKLGLNLYFSWRKSILFNEKAKKKNFSPGSAKNKIFLFGFLFVCQNFSNKKFGLRFTLLLIHFLQCDNYFKNDSVNCFEYIMNNNCDTNFFKIIT</sequence>
<comment type="caution">
    <text evidence="1">The sequence shown here is derived from an EMBL/GenBank/DDBJ whole genome shotgun (WGS) entry which is preliminary data.</text>
</comment>
<proteinExistence type="predicted"/>
<dbReference type="Proteomes" id="UP000023152">
    <property type="component" value="Unassembled WGS sequence"/>
</dbReference>
<organism evidence="1 2">
    <name type="scientific">Reticulomyxa filosa</name>
    <dbReference type="NCBI Taxonomy" id="46433"/>
    <lineage>
        <taxon>Eukaryota</taxon>
        <taxon>Sar</taxon>
        <taxon>Rhizaria</taxon>
        <taxon>Retaria</taxon>
        <taxon>Foraminifera</taxon>
        <taxon>Monothalamids</taxon>
        <taxon>Reticulomyxidae</taxon>
        <taxon>Reticulomyxa</taxon>
    </lineage>
</organism>
<reference evidence="1 2" key="1">
    <citation type="journal article" date="2013" name="Curr. Biol.">
        <title>The Genome of the Foraminiferan Reticulomyxa filosa.</title>
        <authorList>
            <person name="Glockner G."/>
            <person name="Hulsmann N."/>
            <person name="Schleicher M."/>
            <person name="Noegel A.A."/>
            <person name="Eichinger L."/>
            <person name="Gallinger C."/>
            <person name="Pawlowski J."/>
            <person name="Sierra R."/>
            <person name="Euteneuer U."/>
            <person name="Pillet L."/>
            <person name="Moustafa A."/>
            <person name="Platzer M."/>
            <person name="Groth M."/>
            <person name="Szafranski K."/>
            <person name="Schliwa M."/>
        </authorList>
    </citation>
    <scope>NUCLEOTIDE SEQUENCE [LARGE SCALE GENOMIC DNA]</scope>
</reference>
<dbReference type="EMBL" id="ASPP01022133">
    <property type="protein sequence ID" value="ETO11707.1"/>
    <property type="molecule type" value="Genomic_DNA"/>
</dbReference>
<evidence type="ECO:0000313" key="1">
    <source>
        <dbReference type="EMBL" id="ETO11707.1"/>
    </source>
</evidence>
<keyword evidence="2" id="KW-1185">Reference proteome</keyword>